<keyword evidence="1" id="KW-1133">Transmembrane helix</keyword>
<feature type="transmembrane region" description="Helical" evidence="1">
    <location>
        <begin position="6"/>
        <end position="26"/>
    </location>
</feature>
<dbReference type="EMBL" id="BJXB01000005">
    <property type="protein sequence ID" value="GEM45942.1"/>
    <property type="molecule type" value="Genomic_DNA"/>
</dbReference>
<name>A0A511MZH5_DEIC1</name>
<protein>
    <submittedName>
        <fullName evidence="2">Uncharacterized protein</fullName>
    </submittedName>
</protein>
<evidence type="ECO:0000313" key="2">
    <source>
        <dbReference type="EMBL" id="GEM45942.1"/>
    </source>
</evidence>
<dbReference type="Proteomes" id="UP000321306">
    <property type="component" value="Unassembled WGS sequence"/>
</dbReference>
<keyword evidence="3" id="KW-1185">Reference proteome</keyword>
<gene>
    <name evidence="2" type="ORF">DC3_15770</name>
</gene>
<organism evidence="2 3">
    <name type="scientific">Deinococcus cellulosilyticus (strain DSM 18568 / NBRC 106333 / KACC 11606 / 5516J-15)</name>
    <dbReference type="NCBI Taxonomy" id="1223518"/>
    <lineage>
        <taxon>Bacteria</taxon>
        <taxon>Thermotogati</taxon>
        <taxon>Deinococcota</taxon>
        <taxon>Deinococci</taxon>
        <taxon>Deinococcales</taxon>
        <taxon>Deinococcaceae</taxon>
        <taxon>Deinococcus</taxon>
    </lineage>
</organism>
<sequence>MNSASWLLILMNALIWVPLFALYQMFRSTPLPPRDRDPTQRR</sequence>
<dbReference type="RefSeq" id="WP_281292462.1">
    <property type="nucleotide sequence ID" value="NZ_BJXB01000005.1"/>
</dbReference>
<accession>A0A511MZH5</accession>
<comment type="caution">
    <text evidence="2">The sequence shown here is derived from an EMBL/GenBank/DDBJ whole genome shotgun (WGS) entry which is preliminary data.</text>
</comment>
<evidence type="ECO:0000313" key="3">
    <source>
        <dbReference type="Proteomes" id="UP000321306"/>
    </source>
</evidence>
<proteinExistence type="predicted"/>
<keyword evidence="1" id="KW-0812">Transmembrane</keyword>
<keyword evidence="1" id="KW-0472">Membrane</keyword>
<reference evidence="2 3" key="1">
    <citation type="submission" date="2019-07" db="EMBL/GenBank/DDBJ databases">
        <title>Whole genome shotgun sequence of Deinococcus cellulosilyticus NBRC 106333.</title>
        <authorList>
            <person name="Hosoyama A."/>
            <person name="Uohara A."/>
            <person name="Ohji S."/>
            <person name="Ichikawa N."/>
        </authorList>
    </citation>
    <scope>NUCLEOTIDE SEQUENCE [LARGE SCALE GENOMIC DNA]</scope>
    <source>
        <strain evidence="2 3">NBRC 106333</strain>
    </source>
</reference>
<dbReference type="AlphaFoldDB" id="A0A511MZH5"/>
<evidence type="ECO:0000256" key="1">
    <source>
        <dbReference type="SAM" id="Phobius"/>
    </source>
</evidence>